<accession>D5BQU5</accession>
<name>D5BQU5_PUNMI</name>
<gene>
    <name evidence="2" type="ordered locus">SAR116_0417</name>
</gene>
<dbReference type="AlphaFoldDB" id="D5BQU5"/>
<evidence type="ECO:0000256" key="1">
    <source>
        <dbReference type="SAM" id="MobiDB-lite"/>
    </source>
</evidence>
<protein>
    <submittedName>
        <fullName evidence="2">Peptidase S8 and S53, subtilisin, kexin, sedolisin</fullName>
    </submittedName>
</protein>
<dbReference type="Proteomes" id="UP000007460">
    <property type="component" value="Chromosome"/>
</dbReference>
<reference evidence="2 3" key="1">
    <citation type="journal article" date="2010" name="J. Bacteriol.">
        <title>Complete genome sequence of "Candidatus Puniceispirillum marinum" IMCC1322, a representative of the SAR116 clade in the Alphaproteobacteria.</title>
        <authorList>
            <person name="Oh H.M."/>
            <person name="Kwon K.K."/>
            <person name="Kang I."/>
            <person name="Kang S.G."/>
            <person name="Lee J.H."/>
            <person name="Kim S.J."/>
            <person name="Cho J.C."/>
        </authorList>
    </citation>
    <scope>NUCLEOTIDE SEQUENCE [LARGE SCALE GENOMIC DNA]</scope>
    <source>
        <strain evidence="2 3">IMCC1322</strain>
    </source>
</reference>
<organism evidence="2 3">
    <name type="scientific">Puniceispirillum marinum (strain IMCC1322)</name>
    <dbReference type="NCBI Taxonomy" id="488538"/>
    <lineage>
        <taxon>Bacteria</taxon>
        <taxon>Pseudomonadati</taxon>
        <taxon>Pseudomonadota</taxon>
        <taxon>Alphaproteobacteria</taxon>
        <taxon>Candidatus Puniceispirillales</taxon>
        <taxon>Candidatus Puniceispirillaceae</taxon>
        <taxon>Candidatus Puniceispirillum</taxon>
    </lineage>
</organism>
<dbReference type="HOGENOM" id="CLU_1757315_0_0_5"/>
<feature type="region of interest" description="Disordered" evidence="1">
    <location>
        <begin position="48"/>
        <end position="90"/>
    </location>
</feature>
<keyword evidence="3" id="KW-1185">Reference proteome</keyword>
<sequence>MVAFLATFFFGAAFLAAFFGAAFFTAGFFAALRAGATSMTSASSVSSASALSSGPFRPDLKLRRPLPKSPIRDETLPLPPKSNKTTARTTSQCHMLVKPMIYPYLNYCHRSFRILRHYRQGVYTAQEFLVPKLMKLTIRIDIQNSDFR</sequence>
<evidence type="ECO:0000313" key="3">
    <source>
        <dbReference type="Proteomes" id="UP000007460"/>
    </source>
</evidence>
<evidence type="ECO:0000313" key="2">
    <source>
        <dbReference type="EMBL" id="ADE38659.1"/>
    </source>
</evidence>
<dbReference type="STRING" id="488538.SAR116_0417"/>
<dbReference type="KEGG" id="apb:SAR116_0417"/>
<dbReference type="EMBL" id="CP001751">
    <property type="protein sequence ID" value="ADE38659.1"/>
    <property type="molecule type" value="Genomic_DNA"/>
</dbReference>
<proteinExistence type="predicted"/>